<feature type="signal peptide" evidence="1">
    <location>
        <begin position="1"/>
        <end position="24"/>
    </location>
</feature>
<reference evidence="2 3" key="1">
    <citation type="submission" date="2024-05" db="EMBL/GenBank/DDBJ databases">
        <authorList>
            <person name="Liu Q."/>
            <person name="Xin Y.-H."/>
        </authorList>
    </citation>
    <scope>NUCLEOTIDE SEQUENCE [LARGE SCALE GENOMIC DNA]</scope>
    <source>
        <strain evidence="2 3">CGMCC 1.10181</strain>
    </source>
</reference>
<sequence length="197" mass="19628">MKFRYLAASAVLALSALTATQASAQSVTGTVNLHGTVAPRCGSTFNGDTTFAGTINLGELTGSNGAILPGLPTSNTNSPAGVADFFVGCSSLRFNVTMSATRLVNPASVPAPPGSATIDYTAESKIALAEGGFAFATYTTAATLPAPSVTLVNGAVSAVAGNFQVRVYGLHPDNGDASIMLAGAYDGVISILVAPAP</sequence>
<accession>A0ABU9Y9Q5</accession>
<evidence type="ECO:0000256" key="1">
    <source>
        <dbReference type="SAM" id="SignalP"/>
    </source>
</evidence>
<evidence type="ECO:0008006" key="4">
    <source>
        <dbReference type="Google" id="ProtNLM"/>
    </source>
</evidence>
<comment type="caution">
    <text evidence="2">The sequence shown here is derived from an EMBL/GenBank/DDBJ whole genome shotgun (WGS) entry which is preliminary data.</text>
</comment>
<dbReference type="RefSeq" id="WP_343888245.1">
    <property type="nucleotide sequence ID" value="NZ_BAAAEH010000007.1"/>
</dbReference>
<dbReference type="EMBL" id="JBDIME010000030">
    <property type="protein sequence ID" value="MEN2792538.1"/>
    <property type="molecule type" value="Genomic_DNA"/>
</dbReference>
<name>A0ABU9Y9Q5_9SPHN</name>
<protein>
    <recommendedName>
        <fullName evidence="4">Spore coat protein U domain-containing protein</fullName>
    </recommendedName>
</protein>
<keyword evidence="3" id="KW-1185">Reference proteome</keyword>
<organism evidence="2 3">
    <name type="scientific">Sphingomonas oligophenolica</name>
    <dbReference type="NCBI Taxonomy" id="301154"/>
    <lineage>
        <taxon>Bacteria</taxon>
        <taxon>Pseudomonadati</taxon>
        <taxon>Pseudomonadota</taxon>
        <taxon>Alphaproteobacteria</taxon>
        <taxon>Sphingomonadales</taxon>
        <taxon>Sphingomonadaceae</taxon>
        <taxon>Sphingomonas</taxon>
    </lineage>
</organism>
<gene>
    <name evidence="2" type="ORF">ABC974_23125</name>
</gene>
<evidence type="ECO:0000313" key="2">
    <source>
        <dbReference type="EMBL" id="MEN2792538.1"/>
    </source>
</evidence>
<keyword evidence="1" id="KW-0732">Signal</keyword>
<proteinExistence type="predicted"/>
<dbReference type="Proteomes" id="UP001419910">
    <property type="component" value="Unassembled WGS sequence"/>
</dbReference>
<feature type="chain" id="PRO_5046238475" description="Spore coat protein U domain-containing protein" evidence="1">
    <location>
        <begin position="25"/>
        <end position="197"/>
    </location>
</feature>
<evidence type="ECO:0000313" key="3">
    <source>
        <dbReference type="Proteomes" id="UP001419910"/>
    </source>
</evidence>